<keyword evidence="4" id="KW-0255">Endonuclease</keyword>
<dbReference type="InterPro" id="IPR012933">
    <property type="entry name" value="HicA_mRNA_interferase"/>
</dbReference>
<evidence type="ECO:0000256" key="2">
    <source>
        <dbReference type="ARBA" id="ARBA00022649"/>
    </source>
</evidence>
<dbReference type="InterPro" id="IPR038570">
    <property type="entry name" value="HicA_sf"/>
</dbReference>
<evidence type="ECO:0000256" key="6">
    <source>
        <dbReference type="ARBA" id="ARBA00022884"/>
    </source>
</evidence>
<dbReference type="EMBL" id="BKAG01000051">
    <property type="protein sequence ID" value="GEP45497.1"/>
    <property type="molecule type" value="Genomic_DNA"/>
</dbReference>
<evidence type="ECO:0000256" key="3">
    <source>
        <dbReference type="ARBA" id="ARBA00022722"/>
    </source>
</evidence>
<evidence type="ECO:0000256" key="1">
    <source>
        <dbReference type="ARBA" id="ARBA00006620"/>
    </source>
</evidence>
<reference evidence="9 10" key="1">
    <citation type="submission" date="2019-07" db="EMBL/GenBank/DDBJ databases">
        <title>Whole genome shotgun sequence of Brevifollis gellanilyticus NBRC 108608.</title>
        <authorList>
            <person name="Hosoyama A."/>
            <person name="Uohara A."/>
            <person name="Ohji S."/>
            <person name="Ichikawa N."/>
        </authorList>
    </citation>
    <scope>NUCLEOTIDE SEQUENCE [LARGE SCALE GENOMIC DNA]</scope>
    <source>
        <strain evidence="9 10">NBRC 108608</strain>
    </source>
</reference>
<keyword evidence="3" id="KW-0540">Nuclease</keyword>
<comment type="similarity">
    <text evidence="1">Belongs to the HicA mRNA interferase family.</text>
</comment>
<dbReference type="Proteomes" id="UP000321577">
    <property type="component" value="Unassembled WGS sequence"/>
</dbReference>
<proteinExistence type="inferred from homology"/>
<dbReference type="SUPFAM" id="SSF54786">
    <property type="entry name" value="YcfA/nrd intein domain"/>
    <property type="match status" value="1"/>
</dbReference>
<keyword evidence="6" id="KW-0694">RNA-binding</keyword>
<name>A0A512MFJ2_9BACT</name>
<dbReference type="GO" id="GO:0004519">
    <property type="term" value="F:endonuclease activity"/>
    <property type="evidence" value="ECO:0007669"/>
    <property type="project" value="UniProtKB-KW"/>
</dbReference>
<sequence length="61" mass="6940">MKVRQVLQRLHEEGWTLKATKGSHRQFVHALKPGKVTLPGHPSDEISPGTWNSIRKQAGWK</sequence>
<evidence type="ECO:0000256" key="5">
    <source>
        <dbReference type="ARBA" id="ARBA00022801"/>
    </source>
</evidence>
<keyword evidence="7" id="KW-0346">Stress response</keyword>
<dbReference type="RefSeq" id="WP_146854455.1">
    <property type="nucleotide sequence ID" value="NZ_BKAG01000051.1"/>
</dbReference>
<comment type="caution">
    <text evidence="9">The sequence shown here is derived from an EMBL/GenBank/DDBJ whole genome shotgun (WGS) entry which is preliminary data.</text>
</comment>
<evidence type="ECO:0000256" key="7">
    <source>
        <dbReference type="ARBA" id="ARBA00023016"/>
    </source>
</evidence>
<evidence type="ECO:0000256" key="4">
    <source>
        <dbReference type="ARBA" id="ARBA00022759"/>
    </source>
</evidence>
<dbReference type="Pfam" id="PF07927">
    <property type="entry name" value="HicA_toxin"/>
    <property type="match status" value="1"/>
</dbReference>
<dbReference type="Gene3D" id="3.30.920.30">
    <property type="entry name" value="Hypothetical protein"/>
    <property type="match status" value="1"/>
</dbReference>
<feature type="region of interest" description="Disordered" evidence="8">
    <location>
        <begin position="32"/>
        <end position="61"/>
    </location>
</feature>
<dbReference type="GO" id="GO:0016787">
    <property type="term" value="F:hydrolase activity"/>
    <property type="evidence" value="ECO:0007669"/>
    <property type="project" value="UniProtKB-KW"/>
</dbReference>
<protein>
    <submittedName>
        <fullName evidence="9">Addiction module toxin, HicA family</fullName>
    </submittedName>
</protein>
<dbReference type="AlphaFoldDB" id="A0A512MFJ2"/>
<keyword evidence="2" id="KW-1277">Toxin-antitoxin system</keyword>
<evidence type="ECO:0000313" key="9">
    <source>
        <dbReference type="EMBL" id="GEP45497.1"/>
    </source>
</evidence>
<dbReference type="OrthoDB" id="9811409at2"/>
<evidence type="ECO:0000313" key="10">
    <source>
        <dbReference type="Proteomes" id="UP000321577"/>
    </source>
</evidence>
<keyword evidence="10" id="KW-1185">Reference proteome</keyword>
<keyword evidence="5" id="KW-0378">Hydrolase</keyword>
<evidence type="ECO:0000256" key="8">
    <source>
        <dbReference type="SAM" id="MobiDB-lite"/>
    </source>
</evidence>
<organism evidence="9 10">
    <name type="scientific">Brevifollis gellanilyticus</name>
    <dbReference type="NCBI Taxonomy" id="748831"/>
    <lineage>
        <taxon>Bacteria</taxon>
        <taxon>Pseudomonadati</taxon>
        <taxon>Verrucomicrobiota</taxon>
        <taxon>Verrucomicrobiia</taxon>
        <taxon>Verrucomicrobiales</taxon>
        <taxon>Verrucomicrobiaceae</taxon>
    </lineage>
</organism>
<gene>
    <name evidence="9" type="ORF">BGE01nite_47880</name>
</gene>
<dbReference type="GO" id="GO:0003729">
    <property type="term" value="F:mRNA binding"/>
    <property type="evidence" value="ECO:0007669"/>
    <property type="project" value="InterPro"/>
</dbReference>
<accession>A0A512MFJ2</accession>